<evidence type="ECO:0000313" key="2">
    <source>
        <dbReference type="Proteomes" id="UP001152607"/>
    </source>
</evidence>
<organism evidence="1 2">
    <name type="scientific">Periconia digitata</name>
    <dbReference type="NCBI Taxonomy" id="1303443"/>
    <lineage>
        <taxon>Eukaryota</taxon>
        <taxon>Fungi</taxon>
        <taxon>Dikarya</taxon>
        <taxon>Ascomycota</taxon>
        <taxon>Pezizomycotina</taxon>
        <taxon>Dothideomycetes</taxon>
        <taxon>Pleosporomycetidae</taxon>
        <taxon>Pleosporales</taxon>
        <taxon>Massarineae</taxon>
        <taxon>Periconiaceae</taxon>
        <taxon>Periconia</taxon>
    </lineage>
</organism>
<protein>
    <submittedName>
        <fullName evidence="1">Uncharacterized protein</fullName>
    </submittedName>
</protein>
<comment type="caution">
    <text evidence="1">The sequence shown here is derived from an EMBL/GenBank/DDBJ whole genome shotgun (WGS) entry which is preliminary data.</text>
</comment>
<reference evidence="1" key="1">
    <citation type="submission" date="2023-01" db="EMBL/GenBank/DDBJ databases">
        <authorList>
            <person name="Van Ghelder C."/>
            <person name="Rancurel C."/>
        </authorList>
    </citation>
    <scope>NUCLEOTIDE SEQUENCE</scope>
    <source>
        <strain evidence="1">CNCM I-4278</strain>
    </source>
</reference>
<evidence type="ECO:0000313" key="1">
    <source>
        <dbReference type="EMBL" id="CAI6338292.1"/>
    </source>
</evidence>
<gene>
    <name evidence="1" type="ORF">PDIGIT_LOCUS11420</name>
</gene>
<dbReference type="AlphaFoldDB" id="A0A9W4UNL4"/>
<dbReference type="EMBL" id="CAOQHR010000008">
    <property type="protein sequence ID" value="CAI6338292.1"/>
    <property type="molecule type" value="Genomic_DNA"/>
</dbReference>
<keyword evidence="2" id="KW-1185">Reference proteome</keyword>
<proteinExistence type="predicted"/>
<name>A0A9W4UNL4_9PLEO</name>
<dbReference type="Proteomes" id="UP001152607">
    <property type="component" value="Unassembled WGS sequence"/>
</dbReference>
<sequence>MSHAKMANALAVHMNPKKVAPMLERMLSSDTPLMTLRKMTAITVAMMEATVTKRAFRKVRIAMGRVAQREKTLMGMRNMRTKVRHAEDVVDVGGQVDYPVALEHQPSKGTYGERRTRGSSEQFISQYFNWVEPVQYLWWRASCRPNVCAMVLRRAKLGTEAGMMLLTSILMKCQSRMRWLL</sequence>
<accession>A0A9W4UNL4</accession>